<dbReference type="EMBL" id="FMAF01000003">
    <property type="protein sequence ID" value="SCB16849.1"/>
    <property type="molecule type" value="Genomic_DNA"/>
</dbReference>
<dbReference type="Pfam" id="PF05717">
    <property type="entry name" value="TnpB_IS66"/>
    <property type="match status" value="1"/>
</dbReference>
<dbReference type="Proteomes" id="UP000199205">
    <property type="component" value="Unassembled WGS sequence"/>
</dbReference>
<reference evidence="1 2" key="1">
    <citation type="submission" date="2016-08" db="EMBL/GenBank/DDBJ databases">
        <authorList>
            <person name="Seilhamer J.J."/>
        </authorList>
    </citation>
    <scope>NUCLEOTIDE SEQUENCE [LARGE SCALE GENOMIC DNA]</scope>
    <source>
        <strain evidence="1 2">P1-7</strain>
    </source>
</reference>
<evidence type="ECO:0000313" key="2">
    <source>
        <dbReference type="Proteomes" id="UP000199205"/>
    </source>
</evidence>
<sequence>MIPSGVKVFLASHPIDFRKGPDSLLSLVRDAGSDPFNGALYVFRAKRADRVKIVWWDGSGVCLYANDRRSYYTSFLAS</sequence>
<dbReference type="NCBIfam" id="NF033819">
    <property type="entry name" value="IS66_TnpB"/>
    <property type="match status" value="1"/>
</dbReference>
<organism evidence="1 2">
    <name type="scientific">Rhizobium lusitanum</name>
    <dbReference type="NCBI Taxonomy" id="293958"/>
    <lineage>
        <taxon>Bacteria</taxon>
        <taxon>Pseudomonadati</taxon>
        <taxon>Pseudomonadota</taxon>
        <taxon>Alphaproteobacteria</taxon>
        <taxon>Hyphomicrobiales</taxon>
        <taxon>Rhizobiaceae</taxon>
        <taxon>Rhizobium/Agrobacterium group</taxon>
        <taxon>Rhizobium</taxon>
    </lineage>
</organism>
<dbReference type="AlphaFoldDB" id="A0A1C3UN32"/>
<dbReference type="InterPro" id="IPR008878">
    <property type="entry name" value="Transposase_IS66_Orf2"/>
</dbReference>
<dbReference type="RefSeq" id="WP_092573269.1">
    <property type="nucleotide sequence ID" value="NZ_FMAF01000003.1"/>
</dbReference>
<protein>
    <submittedName>
        <fullName evidence="1">IS66 Orf2 like protein</fullName>
    </submittedName>
</protein>
<dbReference type="PANTHER" id="PTHR36455">
    <property type="match status" value="1"/>
</dbReference>
<gene>
    <name evidence="1" type="ORF">GA0061101_1034</name>
</gene>
<evidence type="ECO:0000313" key="1">
    <source>
        <dbReference type="EMBL" id="SCB16849.1"/>
    </source>
</evidence>
<dbReference type="PANTHER" id="PTHR36455:SF1">
    <property type="entry name" value="BLR8292 PROTEIN"/>
    <property type="match status" value="1"/>
</dbReference>
<dbReference type="OrthoDB" id="9801450at2"/>
<proteinExistence type="predicted"/>
<accession>A0A1C3UN32</accession>
<name>A0A1C3UN32_9HYPH</name>